<dbReference type="Proteomes" id="UP001204144">
    <property type="component" value="Unassembled WGS sequence"/>
</dbReference>
<dbReference type="AlphaFoldDB" id="A0AAE3H550"/>
<keyword evidence="2" id="KW-1185">Reference proteome</keyword>
<accession>A0AAE3H550</accession>
<comment type="caution">
    <text evidence="1">The sequence shown here is derived from an EMBL/GenBank/DDBJ whole genome shotgun (WGS) entry which is preliminary data.</text>
</comment>
<dbReference type="EMBL" id="RJUF01000102">
    <property type="protein sequence ID" value="MCP9764201.1"/>
    <property type="molecule type" value="Genomic_DNA"/>
</dbReference>
<proteinExistence type="predicted"/>
<reference evidence="1 2" key="1">
    <citation type="submission" date="2018-11" db="EMBL/GenBank/DDBJ databases">
        <title>Novel bacteria species description.</title>
        <authorList>
            <person name="Han J.-H."/>
        </authorList>
    </citation>
    <scope>NUCLEOTIDE SEQUENCE [LARGE SCALE GENOMIC DNA]</scope>
    <source>
        <strain evidence="1 2">KCTC23259</strain>
    </source>
</reference>
<gene>
    <name evidence="1" type="ORF">EGI31_14720</name>
</gene>
<organism evidence="1 2">
    <name type="scientific">Lacihabitans soyangensis</name>
    <dbReference type="NCBI Taxonomy" id="869394"/>
    <lineage>
        <taxon>Bacteria</taxon>
        <taxon>Pseudomonadati</taxon>
        <taxon>Bacteroidota</taxon>
        <taxon>Cytophagia</taxon>
        <taxon>Cytophagales</taxon>
        <taxon>Leadbetterellaceae</taxon>
        <taxon>Lacihabitans</taxon>
    </lineage>
</organism>
<dbReference type="InterPro" id="IPR055015">
    <property type="entry name" value="GCX_COOH"/>
</dbReference>
<name>A0AAE3H550_9BACT</name>
<evidence type="ECO:0008006" key="3">
    <source>
        <dbReference type="Google" id="ProtNLM"/>
    </source>
</evidence>
<sequence length="284" mass="28824">EISSIGNYDGTVSYTFSPAGPSVIAGGIVSGMTLGTSYTVTATKGSCTSVASAIFSNDMMLQTPSISLVASASILNCNVPSVTITASGSGSYLWNTGETTNSIIVDTAGTYIATLSTGFGCSISDTIVISKEDSLSLLVVNPPVSSSVDITDIALRTGSIMPAATVITYHTDAAGTIPLANPNAVTIPGTYYIKATTPGGCVQIKPLIVVVVSSPCPNEIVLRNPADNINGTETKKAAVLINASNKLSPTSKVTYQAGGSVTLNPGFETSSGSVFKAEIKGCDN</sequence>
<evidence type="ECO:0000313" key="2">
    <source>
        <dbReference type="Proteomes" id="UP001204144"/>
    </source>
</evidence>
<evidence type="ECO:0000313" key="1">
    <source>
        <dbReference type="EMBL" id="MCP9764201.1"/>
    </source>
</evidence>
<dbReference type="RefSeq" id="WP_374760694.1">
    <property type="nucleotide sequence ID" value="NZ_RJUF01000102.1"/>
</dbReference>
<protein>
    <recommendedName>
        <fullName evidence="3">Ig-like domain-containing protein</fullName>
    </recommendedName>
</protein>
<feature type="non-terminal residue" evidence="1">
    <location>
        <position position="1"/>
    </location>
</feature>
<dbReference type="NCBIfam" id="NF045639">
    <property type="entry name" value="GCX_COOH"/>
    <property type="match status" value="1"/>
</dbReference>